<keyword evidence="3" id="KW-1185">Reference proteome</keyword>
<feature type="region of interest" description="Disordered" evidence="1">
    <location>
        <begin position="1"/>
        <end position="24"/>
    </location>
</feature>
<dbReference type="Proteomes" id="UP000824321">
    <property type="component" value="Chromosome"/>
</dbReference>
<proteinExistence type="predicted"/>
<dbReference type="EMBL" id="CP081294">
    <property type="protein sequence ID" value="QZD94087.1"/>
    <property type="molecule type" value="Genomic_DNA"/>
</dbReference>
<evidence type="ECO:0000313" key="3">
    <source>
        <dbReference type="Proteomes" id="UP000824321"/>
    </source>
</evidence>
<gene>
    <name evidence="2" type="ORF">K3136_08175</name>
</gene>
<evidence type="ECO:0000313" key="2">
    <source>
        <dbReference type="EMBL" id="QZD94087.1"/>
    </source>
</evidence>
<evidence type="ECO:0000256" key="1">
    <source>
        <dbReference type="SAM" id="MobiDB-lite"/>
    </source>
</evidence>
<accession>A0ABX9A2L4</accession>
<dbReference type="RefSeq" id="WP_221429838.1">
    <property type="nucleotide sequence ID" value="NZ_CP081294.1"/>
</dbReference>
<reference evidence="2 3" key="1">
    <citation type="submission" date="2021-08" db="EMBL/GenBank/DDBJ databases">
        <title>Comparative Genomics Analysis of the Genus Qipengyuania Reveals Extensive Genetic Diversity and Metabolic Versatility, Including the Description of Fifteen Novel Species.</title>
        <authorList>
            <person name="Liu Y."/>
        </authorList>
    </citation>
    <scope>NUCLEOTIDE SEQUENCE [LARGE SCALE GENOMIC DNA]</scope>
    <source>
        <strain evidence="2 3">1NDH1</strain>
    </source>
</reference>
<sequence length="132" mass="13969">MSSMSHEFDLSHATMLPPRGERSNAVLTPGEVAAQWDAVHEAAAAVAALAQLGPEELDEELRDLPQRASEAGGPQFELVARGIDDLAAVMQPGLRALLAMTDKGLDTTSAALTLWREFHKARDAIAALAAKA</sequence>
<name>A0ABX9A2L4_9SPHN</name>
<organism evidence="2 3">
    <name type="scientific">Qipengyuania gelatinilytica</name>
    <dbReference type="NCBI Taxonomy" id="2867231"/>
    <lineage>
        <taxon>Bacteria</taxon>
        <taxon>Pseudomonadati</taxon>
        <taxon>Pseudomonadota</taxon>
        <taxon>Alphaproteobacteria</taxon>
        <taxon>Sphingomonadales</taxon>
        <taxon>Erythrobacteraceae</taxon>
        <taxon>Qipengyuania</taxon>
    </lineage>
</organism>
<protein>
    <recommendedName>
        <fullName evidence="4">Tail assembly chaperone</fullName>
    </recommendedName>
</protein>
<evidence type="ECO:0008006" key="4">
    <source>
        <dbReference type="Google" id="ProtNLM"/>
    </source>
</evidence>
<feature type="compositionally biased region" description="Basic and acidic residues" evidence="1">
    <location>
        <begin position="1"/>
        <end position="10"/>
    </location>
</feature>